<evidence type="ECO:0000313" key="3">
    <source>
        <dbReference type="Proteomes" id="UP000700596"/>
    </source>
</evidence>
<proteinExistence type="predicted"/>
<sequence>MSFPTSPSNPDNPLGHSFGHAPFATVPDIVLQSPSDTSSNASLYRQSTMSFQTQGTAAPQSAMDSNIWRCCHCMRQQHVFPSKDKQPAEGPRCGCGHQACEGCAKSGFAHFADHPSNSLAVPVSSPMVNDNEDDEGKIRCKACGCIWVEEEEKNRTLKKRPSWKGIRDLYKGRLTPRTGKKLPKSQSLFNMTFRSSTHLAEDVRLEDPESAKIMKCKCGNILNPPPFEEPAVKEVAPPEPSRATDETLLAKGHHSNTINIRGVRHPNPLRSNPVD</sequence>
<feature type="region of interest" description="Disordered" evidence="1">
    <location>
        <begin position="231"/>
        <end position="275"/>
    </location>
</feature>
<protein>
    <submittedName>
        <fullName evidence="2">Uncharacterized protein</fullName>
    </submittedName>
</protein>
<comment type="caution">
    <text evidence="2">The sequence shown here is derived from an EMBL/GenBank/DDBJ whole genome shotgun (WGS) entry which is preliminary data.</text>
</comment>
<reference evidence="2" key="1">
    <citation type="journal article" date="2021" name="Nat. Commun.">
        <title>Genetic determinants of endophytism in the Arabidopsis root mycobiome.</title>
        <authorList>
            <person name="Mesny F."/>
            <person name="Miyauchi S."/>
            <person name="Thiergart T."/>
            <person name="Pickel B."/>
            <person name="Atanasova L."/>
            <person name="Karlsson M."/>
            <person name="Huettel B."/>
            <person name="Barry K.W."/>
            <person name="Haridas S."/>
            <person name="Chen C."/>
            <person name="Bauer D."/>
            <person name="Andreopoulos W."/>
            <person name="Pangilinan J."/>
            <person name="LaButti K."/>
            <person name="Riley R."/>
            <person name="Lipzen A."/>
            <person name="Clum A."/>
            <person name="Drula E."/>
            <person name="Henrissat B."/>
            <person name="Kohler A."/>
            <person name="Grigoriev I.V."/>
            <person name="Martin F.M."/>
            <person name="Hacquard S."/>
        </authorList>
    </citation>
    <scope>NUCLEOTIDE SEQUENCE</scope>
    <source>
        <strain evidence="2">MPI-CAGE-CH-0243</strain>
    </source>
</reference>
<gene>
    <name evidence="2" type="ORF">B0J11DRAFT_612270</name>
</gene>
<organism evidence="2 3">
    <name type="scientific">Dendryphion nanum</name>
    <dbReference type="NCBI Taxonomy" id="256645"/>
    <lineage>
        <taxon>Eukaryota</taxon>
        <taxon>Fungi</taxon>
        <taxon>Dikarya</taxon>
        <taxon>Ascomycota</taxon>
        <taxon>Pezizomycotina</taxon>
        <taxon>Dothideomycetes</taxon>
        <taxon>Pleosporomycetidae</taxon>
        <taxon>Pleosporales</taxon>
        <taxon>Torulaceae</taxon>
        <taxon>Dendryphion</taxon>
    </lineage>
</organism>
<keyword evidence="3" id="KW-1185">Reference proteome</keyword>
<name>A0A9P9E7J9_9PLEO</name>
<evidence type="ECO:0000313" key="2">
    <source>
        <dbReference type="EMBL" id="KAH7132111.1"/>
    </source>
</evidence>
<dbReference type="EMBL" id="JAGMWT010000003">
    <property type="protein sequence ID" value="KAH7132111.1"/>
    <property type="molecule type" value="Genomic_DNA"/>
</dbReference>
<dbReference type="Proteomes" id="UP000700596">
    <property type="component" value="Unassembled WGS sequence"/>
</dbReference>
<dbReference type="OrthoDB" id="3799818at2759"/>
<evidence type="ECO:0000256" key="1">
    <source>
        <dbReference type="SAM" id="MobiDB-lite"/>
    </source>
</evidence>
<dbReference type="AlphaFoldDB" id="A0A9P9E7J9"/>
<accession>A0A9P9E7J9</accession>